<organism evidence="1 2">
    <name type="scientific">Parascaris univalens</name>
    <name type="common">Nematode worm</name>
    <dbReference type="NCBI Taxonomy" id="6257"/>
    <lineage>
        <taxon>Eukaryota</taxon>
        <taxon>Metazoa</taxon>
        <taxon>Ecdysozoa</taxon>
        <taxon>Nematoda</taxon>
        <taxon>Chromadorea</taxon>
        <taxon>Rhabditida</taxon>
        <taxon>Spirurina</taxon>
        <taxon>Ascaridomorpha</taxon>
        <taxon>Ascaridoidea</taxon>
        <taxon>Ascarididae</taxon>
        <taxon>Parascaris</taxon>
    </lineage>
</organism>
<proteinExistence type="predicted"/>
<protein>
    <submittedName>
        <fullName evidence="2">Uncharacterized protein</fullName>
    </submittedName>
</protein>
<sequence>VLLAVHARRSEATTEMRLRRNCYQCGVSW</sequence>
<reference evidence="2" key="1">
    <citation type="submission" date="2022-11" db="UniProtKB">
        <authorList>
            <consortium name="WormBaseParasite"/>
        </authorList>
    </citation>
    <scope>IDENTIFICATION</scope>
</reference>
<name>A0A915A5U4_PARUN</name>
<keyword evidence="1" id="KW-1185">Reference proteome</keyword>
<accession>A0A915A5U4</accession>
<dbReference type="Proteomes" id="UP000887569">
    <property type="component" value="Unplaced"/>
</dbReference>
<dbReference type="WBParaSite" id="PgR001X_g278_t13">
    <property type="protein sequence ID" value="PgR001X_g278_t13"/>
    <property type="gene ID" value="PgR001X_g278"/>
</dbReference>
<dbReference type="AlphaFoldDB" id="A0A915A5U4"/>
<evidence type="ECO:0000313" key="2">
    <source>
        <dbReference type="WBParaSite" id="PgR001X_g278_t13"/>
    </source>
</evidence>
<evidence type="ECO:0000313" key="1">
    <source>
        <dbReference type="Proteomes" id="UP000887569"/>
    </source>
</evidence>